<dbReference type="EMBL" id="JAIFTH010000277">
    <property type="protein sequence ID" value="KAG9509953.1"/>
    <property type="molecule type" value="Genomic_DNA"/>
</dbReference>
<keyword evidence="3" id="KW-0804">Transcription</keyword>
<protein>
    <submittedName>
        <fullName evidence="6">Transcription elongation factor SPT4</fullName>
    </submittedName>
</protein>
<dbReference type="SMART" id="SM01389">
    <property type="entry name" value="Spt4"/>
    <property type="match status" value="1"/>
</dbReference>
<dbReference type="InterPro" id="IPR009287">
    <property type="entry name" value="Spt4"/>
</dbReference>
<evidence type="ECO:0000256" key="2">
    <source>
        <dbReference type="ARBA" id="ARBA00010464"/>
    </source>
</evidence>
<dbReference type="InterPro" id="IPR022800">
    <property type="entry name" value="Spt4/RpoE2_Znf"/>
</dbReference>
<evidence type="ECO:0000256" key="4">
    <source>
        <dbReference type="ARBA" id="ARBA00023242"/>
    </source>
</evidence>
<dbReference type="PANTHER" id="PTHR12882:SF1">
    <property type="entry name" value="TRANSCRIPTION ELONGATION FACTOR SPT4"/>
    <property type="match status" value="1"/>
</dbReference>
<accession>A0ABQ7S9D3</accession>
<comment type="caution">
    <text evidence="6">The sequence shown here is derived from an EMBL/GenBank/DDBJ whole genome shotgun (WGS) entry which is preliminary data.</text>
</comment>
<dbReference type="CDD" id="cd07973">
    <property type="entry name" value="Spt4"/>
    <property type="match status" value="1"/>
</dbReference>
<dbReference type="Gene3D" id="3.30.40.210">
    <property type="match status" value="1"/>
</dbReference>
<reference evidence="6 7" key="1">
    <citation type="submission" date="2020-10" db="EMBL/GenBank/DDBJ databases">
        <authorList>
            <person name="Klimov P.B."/>
            <person name="Dyachkov S.M."/>
            <person name="Chetverikov P.E."/>
        </authorList>
    </citation>
    <scope>NUCLEOTIDE SEQUENCE [LARGE SCALE GENOMIC DNA]</scope>
    <source>
        <strain evidence="6">BMOC 18-1129-001#AD2665</strain>
        <tissue evidence="6">Entire mites</tissue>
    </source>
</reference>
<proteinExistence type="inferred from homology"/>
<organism evidence="6 7">
    <name type="scientific">Fragariocoptes setiger</name>
    <dbReference type="NCBI Taxonomy" id="1670756"/>
    <lineage>
        <taxon>Eukaryota</taxon>
        <taxon>Metazoa</taxon>
        <taxon>Ecdysozoa</taxon>
        <taxon>Arthropoda</taxon>
        <taxon>Chelicerata</taxon>
        <taxon>Arachnida</taxon>
        <taxon>Acari</taxon>
        <taxon>Acariformes</taxon>
        <taxon>Trombidiformes</taxon>
        <taxon>Prostigmata</taxon>
        <taxon>Eupodina</taxon>
        <taxon>Eriophyoidea</taxon>
        <taxon>Phytoptidae</taxon>
        <taxon>Fragariocoptes</taxon>
    </lineage>
</organism>
<evidence type="ECO:0000256" key="3">
    <source>
        <dbReference type="ARBA" id="ARBA00023163"/>
    </source>
</evidence>
<evidence type="ECO:0000313" key="7">
    <source>
        <dbReference type="Proteomes" id="UP000825002"/>
    </source>
</evidence>
<feature type="domain" description="Spt4/RpoE2 zinc finger" evidence="5">
    <location>
        <begin position="14"/>
        <end position="91"/>
    </location>
</feature>
<keyword evidence="6" id="KW-0648">Protein biosynthesis</keyword>
<evidence type="ECO:0000256" key="1">
    <source>
        <dbReference type="ARBA" id="ARBA00004123"/>
    </source>
</evidence>
<name>A0ABQ7S9D3_9ACAR</name>
<dbReference type="Proteomes" id="UP000825002">
    <property type="component" value="Unassembled WGS sequence"/>
</dbReference>
<dbReference type="Pfam" id="PF06093">
    <property type="entry name" value="Spt4"/>
    <property type="match status" value="1"/>
</dbReference>
<dbReference type="PANTHER" id="PTHR12882">
    <property type="entry name" value="SUPPRESSOR OF TY 4"/>
    <property type="match status" value="1"/>
</dbReference>
<keyword evidence="6" id="KW-0251">Elongation factor</keyword>
<comment type="similarity">
    <text evidence="2">Belongs to the SPT4 family.</text>
</comment>
<gene>
    <name evidence="6" type="primary">spt4</name>
    <name evidence="6" type="ORF">GZH46_01515</name>
</gene>
<keyword evidence="7" id="KW-1185">Reference proteome</keyword>
<dbReference type="InterPro" id="IPR029040">
    <property type="entry name" value="RPABC4/Spt4"/>
</dbReference>
<keyword evidence="4" id="KW-0539">Nucleus</keyword>
<sequence length="103" mass="11654">MAGIEALPRELHNLRACLMCKLIKQFDQFEKYGCDNCEEFLGMRGNKDVVFSCTTSSFDGMIAICKPEDSWVARWQRVNRKVRGMYAVSVSGKIPSALRGSVR</sequence>
<feature type="non-terminal residue" evidence="6">
    <location>
        <position position="1"/>
    </location>
</feature>
<dbReference type="SUPFAM" id="SSF63393">
    <property type="entry name" value="RNA polymerase subunits"/>
    <property type="match status" value="1"/>
</dbReference>
<dbReference type="GO" id="GO:0003746">
    <property type="term" value="F:translation elongation factor activity"/>
    <property type="evidence" value="ECO:0007669"/>
    <property type="project" value="UniProtKB-KW"/>
</dbReference>
<dbReference type="InterPro" id="IPR038510">
    <property type="entry name" value="Spt4_sf"/>
</dbReference>
<evidence type="ECO:0000313" key="6">
    <source>
        <dbReference type="EMBL" id="KAG9509953.1"/>
    </source>
</evidence>
<comment type="subcellular location">
    <subcellularLocation>
        <location evidence="1">Nucleus</location>
    </subcellularLocation>
</comment>
<dbReference type="PIRSF" id="PIRSF025023">
    <property type="entry name" value="Spt4"/>
    <property type="match status" value="1"/>
</dbReference>
<evidence type="ECO:0000259" key="5">
    <source>
        <dbReference type="SMART" id="SM01389"/>
    </source>
</evidence>